<organism evidence="8 9">
    <name type="scientific">Microbacterium laevaniformans</name>
    <dbReference type="NCBI Taxonomy" id="36807"/>
    <lineage>
        <taxon>Bacteria</taxon>
        <taxon>Bacillati</taxon>
        <taxon>Actinomycetota</taxon>
        <taxon>Actinomycetes</taxon>
        <taxon>Micrococcales</taxon>
        <taxon>Microbacteriaceae</taxon>
        <taxon>Microbacterium</taxon>
    </lineage>
</organism>
<keyword evidence="3 5" id="KW-0547">Nucleotide-binding</keyword>
<dbReference type="GO" id="GO:0004017">
    <property type="term" value="F:AMP kinase activity"/>
    <property type="evidence" value="ECO:0007669"/>
    <property type="project" value="UniProtKB-UniRule"/>
</dbReference>
<keyword evidence="4 5" id="KW-0418">Kinase</keyword>
<dbReference type="Gene3D" id="3.40.50.300">
    <property type="entry name" value="P-loop containing nucleotide triphosphate hydrolases"/>
    <property type="match status" value="1"/>
</dbReference>
<comment type="subcellular location">
    <subcellularLocation>
        <location evidence="5 7">Cytoplasm</location>
    </subcellularLocation>
</comment>
<dbReference type="NCBIfam" id="NF001381">
    <property type="entry name" value="PRK00279.1-3"/>
    <property type="match status" value="1"/>
</dbReference>
<comment type="domain">
    <text evidence="5">Consists of three domains, a large central CORE domain and two small peripheral domains, NMPbind and LID, which undergo movements during catalysis. The LID domain closes over the site of phosphoryl transfer upon ATP binding. Assembling and dissambling the active center during each catalytic cycle provides an effective means to prevent ATP hydrolysis.</text>
</comment>
<evidence type="ECO:0000256" key="5">
    <source>
        <dbReference type="HAMAP-Rule" id="MF_00235"/>
    </source>
</evidence>
<dbReference type="CDD" id="cd01428">
    <property type="entry name" value="ADK"/>
    <property type="match status" value="1"/>
</dbReference>
<comment type="caution">
    <text evidence="8">The sequence shown here is derived from an EMBL/GenBank/DDBJ whole genome shotgun (WGS) entry which is preliminary data.</text>
</comment>
<dbReference type="InterPro" id="IPR000850">
    <property type="entry name" value="Adenylat/UMP-CMP_kin"/>
</dbReference>
<feature type="binding site" evidence="5">
    <location>
        <position position="42"/>
    </location>
    <ligand>
        <name>AMP</name>
        <dbReference type="ChEBI" id="CHEBI:456215"/>
    </ligand>
</feature>
<dbReference type="GO" id="GO:0044209">
    <property type="term" value="P:AMP salvage"/>
    <property type="evidence" value="ECO:0007669"/>
    <property type="project" value="UniProtKB-UniRule"/>
</dbReference>
<keyword evidence="5 7" id="KW-0067">ATP-binding</keyword>
<dbReference type="EMBL" id="SRYO01000002">
    <property type="protein sequence ID" value="TGY38421.1"/>
    <property type="molecule type" value="Genomic_DNA"/>
</dbReference>
<dbReference type="GO" id="GO:0005524">
    <property type="term" value="F:ATP binding"/>
    <property type="evidence" value="ECO:0007669"/>
    <property type="project" value="UniProtKB-UniRule"/>
</dbReference>
<sequence>MPRKPEMRLVFIGPPGAGKGTQAVRLAAWCQVVHLSTGDVFRENIRAGTPLGAAAREHLDAGELVPDALTDALVADRLAEADCASGFILDGYPRTLAQADALDHVLAESSRELDGVIELHVGDEVLIDRLLTRGRSSGRSDDTAPIIRRRLDRYRNDTHPLVELYERRGRLIRIDGDADPDSVQRRLREDIEMRTTSKE</sequence>
<evidence type="ECO:0000256" key="2">
    <source>
        <dbReference type="ARBA" id="ARBA00022727"/>
    </source>
</evidence>
<feature type="binding site" evidence="5">
    <location>
        <begin position="63"/>
        <end position="65"/>
    </location>
    <ligand>
        <name>AMP</name>
        <dbReference type="ChEBI" id="CHEBI:456215"/>
    </ligand>
</feature>
<comment type="pathway">
    <text evidence="5">Purine metabolism; AMP biosynthesis via salvage pathway; AMP from ADP: step 1/1.</text>
</comment>
<evidence type="ECO:0000313" key="8">
    <source>
        <dbReference type="EMBL" id="TGY38421.1"/>
    </source>
</evidence>
<dbReference type="PANTHER" id="PTHR23359">
    <property type="entry name" value="NUCLEOTIDE KINASE"/>
    <property type="match status" value="1"/>
</dbReference>
<evidence type="ECO:0000256" key="6">
    <source>
        <dbReference type="RuleBase" id="RU003330"/>
    </source>
</evidence>
<dbReference type="GO" id="GO:0005737">
    <property type="term" value="C:cytoplasm"/>
    <property type="evidence" value="ECO:0007669"/>
    <property type="project" value="UniProtKB-SubCell"/>
</dbReference>
<feature type="binding site" evidence="5">
    <location>
        <begin position="91"/>
        <end position="94"/>
    </location>
    <ligand>
        <name>AMP</name>
        <dbReference type="ChEBI" id="CHEBI:456215"/>
    </ligand>
</feature>
<keyword evidence="1 5" id="KW-0808">Transferase</keyword>
<name>A0A4S2DC34_9MICO</name>
<evidence type="ECO:0000256" key="4">
    <source>
        <dbReference type="ARBA" id="ARBA00022777"/>
    </source>
</evidence>
<evidence type="ECO:0000256" key="3">
    <source>
        <dbReference type="ARBA" id="ARBA00022741"/>
    </source>
</evidence>
<comment type="function">
    <text evidence="5">Catalyzes the reversible transfer of the terminal phosphate group between ATP and AMP. Plays an important role in cellular energy homeostasis and in adenine nucleotide metabolism.</text>
</comment>
<comment type="caution">
    <text evidence="5">Lacks conserved residue(s) required for the propagation of feature annotation.</text>
</comment>
<feature type="binding site" evidence="5">
    <location>
        <position position="139"/>
    </location>
    <ligand>
        <name>AMP</name>
        <dbReference type="ChEBI" id="CHEBI:456215"/>
    </ligand>
</feature>
<proteinExistence type="inferred from homology"/>
<reference evidence="8 9" key="1">
    <citation type="submission" date="2019-04" db="EMBL/GenBank/DDBJ databases">
        <title>Microbes associate with the intestines of laboratory mice.</title>
        <authorList>
            <person name="Navarre W."/>
            <person name="Wong E."/>
            <person name="Huang K."/>
            <person name="Tropini C."/>
            <person name="Ng K."/>
            <person name="Yu B."/>
        </authorList>
    </citation>
    <scope>NUCLEOTIDE SEQUENCE [LARGE SCALE GENOMIC DNA]</scope>
    <source>
        <strain evidence="8 9">NM46_B2-13</strain>
    </source>
</reference>
<feature type="binding site" evidence="5">
    <location>
        <position position="150"/>
    </location>
    <ligand>
        <name>AMP</name>
        <dbReference type="ChEBI" id="CHEBI:456215"/>
    </ligand>
</feature>
<keyword evidence="2 5" id="KW-0545">Nucleotide biosynthesis</keyword>
<dbReference type="InterPro" id="IPR033690">
    <property type="entry name" value="Adenylat_kinase_CS"/>
</dbReference>
<accession>A0A4S2DC34</accession>
<dbReference type="UniPathway" id="UPA00588">
    <property type="reaction ID" value="UER00649"/>
</dbReference>
<dbReference type="PROSITE" id="PS00113">
    <property type="entry name" value="ADENYLATE_KINASE"/>
    <property type="match status" value="1"/>
</dbReference>
<feature type="binding site" evidence="5">
    <location>
        <position position="37"/>
    </location>
    <ligand>
        <name>AMP</name>
        <dbReference type="ChEBI" id="CHEBI:456215"/>
    </ligand>
</feature>
<feature type="region of interest" description="NMP" evidence="5">
    <location>
        <begin position="36"/>
        <end position="65"/>
    </location>
</feature>
<feature type="binding site" evidence="5">
    <location>
        <begin position="16"/>
        <end position="21"/>
    </location>
    <ligand>
        <name>ATP</name>
        <dbReference type="ChEBI" id="CHEBI:30616"/>
    </ligand>
</feature>
<dbReference type="Proteomes" id="UP000309893">
    <property type="component" value="Unassembled WGS sequence"/>
</dbReference>
<dbReference type="PRINTS" id="PR00094">
    <property type="entry name" value="ADENYLTKNASE"/>
</dbReference>
<comment type="similarity">
    <text evidence="5 6">Belongs to the adenylate kinase family.</text>
</comment>
<dbReference type="NCBIfam" id="NF011105">
    <property type="entry name" value="PRK14532.1"/>
    <property type="match status" value="1"/>
</dbReference>
<keyword evidence="5" id="KW-0963">Cytoplasm</keyword>
<evidence type="ECO:0000256" key="7">
    <source>
        <dbReference type="RuleBase" id="RU003331"/>
    </source>
</evidence>
<protein>
    <recommendedName>
        <fullName evidence="5 7">Adenylate kinase</fullName>
        <shortName evidence="5">AK</shortName>
        <ecNumber evidence="5 7">2.7.4.3</ecNumber>
    </recommendedName>
    <alternativeName>
        <fullName evidence="5">ATP-AMP transphosphorylase</fullName>
    </alternativeName>
    <alternativeName>
        <fullName evidence="5">ATP:AMP phosphotransferase</fullName>
    </alternativeName>
    <alternativeName>
        <fullName evidence="5">Adenylate monophosphate kinase</fullName>
    </alternativeName>
</protein>
<dbReference type="InterPro" id="IPR027417">
    <property type="entry name" value="P-loop_NTPase"/>
</dbReference>
<gene>
    <name evidence="5" type="primary">adk</name>
    <name evidence="8" type="ORF">E5344_04080</name>
</gene>
<feature type="binding site" evidence="5">
    <location>
        <position position="133"/>
    </location>
    <ligand>
        <name>ATP</name>
        <dbReference type="ChEBI" id="CHEBI:30616"/>
    </ligand>
</feature>
<dbReference type="NCBIfam" id="NF011104">
    <property type="entry name" value="PRK14531.1"/>
    <property type="match status" value="1"/>
</dbReference>
<dbReference type="EC" id="2.7.4.3" evidence="5 7"/>
<evidence type="ECO:0000313" key="9">
    <source>
        <dbReference type="Proteomes" id="UP000309893"/>
    </source>
</evidence>
<dbReference type="Pfam" id="PF00406">
    <property type="entry name" value="ADK"/>
    <property type="match status" value="1"/>
</dbReference>
<feature type="binding site" evidence="5">
    <location>
        <position position="178"/>
    </location>
    <ligand>
        <name>ATP</name>
        <dbReference type="ChEBI" id="CHEBI:30616"/>
    </ligand>
</feature>
<feature type="binding site" evidence="5">
    <location>
        <position position="98"/>
    </location>
    <ligand>
        <name>AMP</name>
        <dbReference type="ChEBI" id="CHEBI:456215"/>
    </ligand>
</feature>
<dbReference type="OrthoDB" id="9805030at2"/>
<dbReference type="HAMAP" id="MF_00235">
    <property type="entry name" value="Adenylate_kinase_Adk"/>
    <property type="match status" value="1"/>
</dbReference>
<comment type="catalytic activity">
    <reaction evidence="5 7">
        <text>AMP + ATP = 2 ADP</text>
        <dbReference type="Rhea" id="RHEA:12973"/>
        <dbReference type="ChEBI" id="CHEBI:30616"/>
        <dbReference type="ChEBI" id="CHEBI:456215"/>
        <dbReference type="ChEBI" id="CHEBI:456216"/>
        <dbReference type="EC" id="2.7.4.3"/>
    </reaction>
</comment>
<dbReference type="SUPFAM" id="SSF52540">
    <property type="entry name" value="P-loop containing nucleoside triphosphate hydrolases"/>
    <property type="match status" value="1"/>
</dbReference>
<dbReference type="NCBIfam" id="NF011100">
    <property type="entry name" value="PRK14527.1"/>
    <property type="match status" value="1"/>
</dbReference>
<dbReference type="AlphaFoldDB" id="A0A4S2DC34"/>
<evidence type="ECO:0000256" key="1">
    <source>
        <dbReference type="ARBA" id="ARBA00022679"/>
    </source>
</evidence>
<comment type="subunit">
    <text evidence="5 7">Monomer.</text>
</comment>